<organism evidence="2 3">
    <name type="scientific">Victivallis lenta</name>
    <dbReference type="NCBI Taxonomy" id="2606640"/>
    <lineage>
        <taxon>Bacteria</taxon>
        <taxon>Pseudomonadati</taxon>
        <taxon>Lentisphaerota</taxon>
        <taxon>Lentisphaeria</taxon>
        <taxon>Victivallales</taxon>
        <taxon>Victivallaceae</taxon>
        <taxon>Victivallis</taxon>
    </lineage>
</organism>
<sequence length="197" mass="21189">MLTIAAVLCLAGGVTGCGKAHPAPPVERNSLILRFFNSMTTADAAAASEQGEKLRQMDNANDYIIKLVTIQQSNAYLQRAQGEINAGNIDKALEILNEGVKTYPGNRDLSRQRGRVRQLRNAKMLLNEMKEAKNSAAMSAALTAASTGLSANMTPKLQAYFNSYKLKIDETAREEAARTATPEPTVNPAATPPAPEK</sequence>
<gene>
    <name evidence="2" type="ORF">FYJ85_05530</name>
</gene>
<dbReference type="Pfam" id="PF13428">
    <property type="entry name" value="TPR_14"/>
    <property type="match status" value="1"/>
</dbReference>
<dbReference type="AlphaFoldDB" id="A0A844FZG6"/>
<evidence type="ECO:0000256" key="1">
    <source>
        <dbReference type="SAM" id="MobiDB-lite"/>
    </source>
</evidence>
<keyword evidence="3" id="KW-1185">Reference proteome</keyword>
<accession>A0A844FZG6</accession>
<dbReference type="RefSeq" id="WP_154417236.1">
    <property type="nucleotide sequence ID" value="NZ_CALXOB010000047.1"/>
</dbReference>
<feature type="compositionally biased region" description="Low complexity" evidence="1">
    <location>
        <begin position="178"/>
        <end position="189"/>
    </location>
</feature>
<dbReference type="EMBL" id="VUNS01000004">
    <property type="protein sequence ID" value="MST96506.1"/>
    <property type="molecule type" value="Genomic_DNA"/>
</dbReference>
<evidence type="ECO:0000313" key="3">
    <source>
        <dbReference type="Proteomes" id="UP000435649"/>
    </source>
</evidence>
<evidence type="ECO:0000313" key="2">
    <source>
        <dbReference type="EMBL" id="MST96506.1"/>
    </source>
</evidence>
<feature type="region of interest" description="Disordered" evidence="1">
    <location>
        <begin position="171"/>
        <end position="197"/>
    </location>
</feature>
<dbReference type="Proteomes" id="UP000435649">
    <property type="component" value="Unassembled WGS sequence"/>
</dbReference>
<proteinExistence type="predicted"/>
<protein>
    <submittedName>
        <fullName evidence="2">Tetratricopeptide repeat protein</fullName>
    </submittedName>
</protein>
<comment type="caution">
    <text evidence="2">The sequence shown here is derived from an EMBL/GenBank/DDBJ whole genome shotgun (WGS) entry which is preliminary data.</text>
</comment>
<name>A0A844FZG6_9BACT</name>
<reference evidence="2 3" key="1">
    <citation type="submission" date="2019-08" db="EMBL/GenBank/DDBJ databases">
        <title>In-depth cultivation of the pig gut microbiome towards novel bacterial diversity and tailored functional studies.</title>
        <authorList>
            <person name="Wylensek D."/>
            <person name="Hitch T.C.A."/>
            <person name="Clavel T."/>
        </authorList>
    </citation>
    <scope>NUCLEOTIDE SEQUENCE [LARGE SCALE GENOMIC DNA]</scope>
    <source>
        <strain evidence="2 3">BBE-744-WT-12</strain>
    </source>
</reference>